<evidence type="ECO:0000313" key="3">
    <source>
        <dbReference type="Proteomes" id="UP000059680"/>
    </source>
</evidence>
<reference evidence="3" key="1">
    <citation type="journal article" date="2005" name="Nature">
        <title>The map-based sequence of the rice genome.</title>
        <authorList>
            <consortium name="International rice genome sequencing project (IRGSP)"/>
            <person name="Matsumoto T."/>
            <person name="Wu J."/>
            <person name="Kanamori H."/>
            <person name="Katayose Y."/>
            <person name="Fujisawa M."/>
            <person name="Namiki N."/>
            <person name="Mizuno H."/>
            <person name="Yamamoto K."/>
            <person name="Antonio B.A."/>
            <person name="Baba T."/>
            <person name="Sakata K."/>
            <person name="Nagamura Y."/>
            <person name="Aoki H."/>
            <person name="Arikawa K."/>
            <person name="Arita K."/>
            <person name="Bito T."/>
            <person name="Chiden Y."/>
            <person name="Fujitsuka N."/>
            <person name="Fukunaka R."/>
            <person name="Hamada M."/>
            <person name="Harada C."/>
            <person name="Hayashi A."/>
            <person name="Hijishita S."/>
            <person name="Honda M."/>
            <person name="Hosokawa S."/>
            <person name="Ichikawa Y."/>
            <person name="Idonuma A."/>
            <person name="Iijima M."/>
            <person name="Ikeda M."/>
            <person name="Ikeno M."/>
            <person name="Ito K."/>
            <person name="Ito S."/>
            <person name="Ito T."/>
            <person name="Ito Y."/>
            <person name="Ito Y."/>
            <person name="Iwabuchi A."/>
            <person name="Kamiya K."/>
            <person name="Karasawa W."/>
            <person name="Kurita K."/>
            <person name="Katagiri S."/>
            <person name="Kikuta A."/>
            <person name="Kobayashi H."/>
            <person name="Kobayashi N."/>
            <person name="Machita K."/>
            <person name="Maehara T."/>
            <person name="Masukawa M."/>
            <person name="Mizubayashi T."/>
            <person name="Mukai Y."/>
            <person name="Nagasaki H."/>
            <person name="Nagata Y."/>
            <person name="Naito S."/>
            <person name="Nakashima M."/>
            <person name="Nakama Y."/>
            <person name="Nakamichi Y."/>
            <person name="Nakamura M."/>
            <person name="Meguro A."/>
            <person name="Negishi M."/>
            <person name="Ohta I."/>
            <person name="Ohta T."/>
            <person name="Okamoto M."/>
            <person name="Ono N."/>
            <person name="Saji S."/>
            <person name="Sakaguchi M."/>
            <person name="Sakai K."/>
            <person name="Shibata M."/>
            <person name="Shimokawa T."/>
            <person name="Song J."/>
            <person name="Takazaki Y."/>
            <person name="Terasawa K."/>
            <person name="Tsugane M."/>
            <person name="Tsuji K."/>
            <person name="Ueda S."/>
            <person name="Waki K."/>
            <person name="Yamagata H."/>
            <person name="Yamamoto M."/>
            <person name="Yamamoto S."/>
            <person name="Yamane H."/>
            <person name="Yoshiki S."/>
            <person name="Yoshihara R."/>
            <person name="Yukawa K."/>
            <person name="Zhong H."/>
            <person name="Yano M."/>
            <person name="Yuan Q."/>
            <person name="Ouyang S."/>
            <person name="Liu J."/>
            <person name="Jones K.M."/>
            <person name="Gansberger K."/>
            <person name="Moffat K."/>
            <person name="Hill J."/>
            <person name="Bera J."/>
            <person name="Fadrosh D."/>
            <person name="Jin S."/>
            <person name="Johri S."/>
            <person name="Kim M."/>
            <person name="Overton L."/>
            <person name="Reardon M."/>
            <person name="Tsitrin T."/>
            <person name="Vuong H."/>
            <person name="Weaver B."/>
            <person name="Ciecko A."/>
            <person name="Tallon L."/>
            <person name="Jackson J."/>
            <person name="Pai G."/>
            <person name="Aken S.V."/>
            <person name="Utterback T."/>
            <person name="Reidmuller S."/>
            <person name="Feldblyum T."/>
            <person name="Hsiao J."/>
            <person name="Zismann V."/>
            <person name="Iobst S."/>
            <person name="de Vazeille A.R."/>
            <person name="Buell C.R."/>
            <person name="Ying K."/>
            <person name="Li Y."/>
            <person name="Lu T."/>
            <person name="Huang Y."/>
            <person name="Zhao Q."/>
            <person name="Feng Q."/>
            <person name="Zhang L."/>
            <person name="Zhu J."/>
            <person name="Weng Q."/>
            <person name="Mu J."/>
            <person name="Lu Y."/>
            <person name="Fan D."/>
            <person name="Liu Y."/>
            <person name="Guan J."/>
            <person name="Zhang Y."/>
            <person name="Yu S."/>
            <person name="Liu X."/>
            <person name="Zhang Y."/>
            <person name="Hong G."/>
            <person name="Han B."/>
            <person name="Choisne N."/>
            <person name="Demange N."/>
            <person name="Orjeda G."/>
            <person name="Samain S."/>
            <person name="Cattolico L."/>
            <person name="Pelletier E."/>
            <person name="Couloux A."/>
            <person name="Segurens B."/>
            <person name="Wincker P."/>
            <person name="D'Hont A."/>
            <person name="Scarpelli C."/>
            <person name="Weissenbach J."/>
            <person name="Salanoubat M."/>
            <person name="Quetier F."/>
            <person name="Yu Y."/>
            <person name="Kim H.R."/>
            <person name="Rambo T."/>
            <person name="Currie J."/>
            <person name="Collura K."/>
            <person name="Luo M."/>
            <person name="Yang T."/>
            <person name="Ammiraju J.S.S."/>
            <person name="Engler F."/>
            <person name="Soderlund C."/>
            <person name="Wing R.A."/>
            <person name="Palmer L.E."/>
            <person name="de la Bastide M."/>
            <person name="Spiegel L."/>
            <person name="Nascimento L."/>
            <person name="Zutavern T."/>
            <person name="O'Shaughnessy A."/>
            <person name="Dike S."/>
            <person name="Dedhia N."/>
            <person name="Preston R."/>
            <person name="Balija V."/>
            <person name="McCombie W.R."/>
            <person name="Chow T."/>
            <person name="Chen H."/>
            <person name="Chung M."/>
            <person name="Chen C."/>
            <person name="Shaw J."/>
            <person name="Wu H."/>
            <person name="Hsiao K."/>
            <person name="Chao Y."/>
            <person name="Chu M."/>
            <person name="Cheng C."/>
            <person name="Hour A."/>
            <person name="Lee P."/>
            <person name="Lin S."/>
            <person name="Lin Y."/>
            <person name="Liou J."/>
            <person name="Liu S."/>
            <person name="Hsing Y."/>
            <person name="Raghuvanshi S."/>
            <person name="Mohanty A."/>
            <person name="Bharti A.K."/>
            <person name="Gaur A."/>
            <person name="Gupta V."/>
            <person name="Kumar D."/>
            <person name="Ravi V."/>
            <person name="Vij S."/>
            <person name="Kapur A."/>
            <person name="Khurana P."/>
            <person name="Khurana P."/>
            <person name="Khurana J.P."/>
            <person name="Tyagi A.K."/>
            <person name="Gaikwad K."/>
            <person name="Singh A."/>
            <person name="Dalal V."/>
            <person name="Srivastava S."/>
            <person name="Dixit A."/>
            <person name="Pal A.K."/>
            <person name="Ghazi I.A."/>
            <person name="Yadav M."/>
            <person name="Pandit A."/>
            <person name="Bhargava A."/>
            <person name="Sureshbabu K."/>
            <person name="Batra K."/>
            <person name="Sharma T.R."/>
            <person name="Mohapatra T."/>
            <person name="Singh N.K."/>
            <person name="Messing J."/>
            <person name="Nelson A.B."/>
            <person name="Fuks G."/>
            <person name="Kavchok S."/>
            <person name="Keizer G."/>
            <person name="Linton E."/>
            <person name="Llaca V."/>
            <person name="Song R."/>
            <person name="Tanyolac B."/>
            <person name="Young S."/>
            <person name="Ho-Il K."/>
            <person name="Hahn J.H."/>
            <person name="Sangsakoo G."/>
            <person name="Vanavichit A."/>
            <person name="de Mattos Luiz.A.T."/>
            <person name="Zimmer P.D."/>
            <person name="Malone G."/>
            <person name="Dellagostin O."/>
            <person name="de Oliveira A.C."/>
            <person name="Bevan M."/>
            <person name="Bancroft I."/>
            <person name="Minx P."/>
            <person name="Cordum H."/>
            <person name="Wilson R."/>
            <person name="Cheng Z."/>
            <person name="Jin W."/>
            <person name="Jiang J."/>
            <person name="Leong S.A."/>
            <person name="Iwama H."/>
            <person name="Gojobori T."/>
            <person name="Itoh T."/>
            <person name="Niimura Y."/>
            <person name="Fujii Y."/>
            <person name="Habara T."/>
            <person name="Sakai H."/>
            <person name="Sato Y."/>
            <person name="Wilson G."/>
            <person name="Kumar K."/>
            <person name="McCouch S."/>
            <person name="Juretic N."/>
            <person name="Hoen D."/>
            <person name="Wright S."/>
            <person name="Bruskiewich R."/>
            <person name="Bureau T."/>
            <person name="Miyao A."/>
            <person name="Hirochika H."/>
            <person name="Nishikawa T."/>
            <person name="Kadowaki K."/>
            <person name="Sugiura M."/>
            <person name="Burr B."/>
            <person name="Sasaki T."/>
        </authorList>
    </citation>
    <scope>NUCLEOTIDE SEQUENCE [LARGE SCALE GENOMIC DNA]</scope>
    <source>
        <strain evidence="3">cv. Nipponbare</strain>
    </source>
</reference>
<proteinExistence type="predicted"/>
<reference evidence="2 3" key="3">
    <citation type="journal article" date="2013" name="Rice">
        <title>Improvement of the Oryza sativa Nipponbare reference genome using next generation sequence and optical map data.</title>
        <authorList>
            <person name="Kawahara Y."/>
            <person name="de la Bastide M."/>
            <person name="Hamilton J.P."/>
            <person name="Kanamori H."/>
            <person name="McCombie W.R."/>
            <person name="Ouyang S."/>
            <person name="Schwartz D.C."/>
            <person name="Tanaka T."/>
            <person name="Wu J."/>
            <person name="Zhou S."/>
            <person name="Childs K.L."/>
            <person name="Davidson R.M."/>
            <person name="Lin H."/>
            <person name="Quesada-Ocampo L."/>
            <person name="Vaillancourt B."/>
            <person name="Sakai H."/>
            <person name="Lee S.S."/>
            <person name="Kim J."/>
            <person name="Numa H."/>
            <person name="Itoh T."/>
            <person name="Buell C.R."/>
            <person name="Matsumoto T."/>
        </authorList>
    </citation>
    <scope>NUCLEOTIDE SEQUENCE [LARGE SCALE GENOMIC DNA]</scope>
    <source>
        <strain evidence="3">cv. Nipponbare</strain>
    </source>
</reference>
<feature type="region of interest" description="Disordered" evidence="1">
    <location>
        <begin position="49"/>
        <end position="111"/>
    </location>
</feature>
<sequence>MPSLQYMLSRLVHTYTLDTAEGILQARAWAAVPAGAEAARAAAVKAAAKEWGDGRTVEEESMERKRESASSGRWPESGLRREFQEVTSRAAGGISSNTAKAAARRGRGSEE</sequence>
<dbReference type="Proteomes" id="UP000059680">
    <property type="component" value="Chromosome 1"/>
</dbReference>
<gene>
    <name evidence="2" type="ordered locus">Os01g0374301</name>
    <name evidence="2" type="ORF">OSNPB_010374301</name>
</gene>
<feature type="compositionally biased region" description="Basic and acidic residues" evidence="1">
    <location>
        <begin position="49"/>
        <end position="68"/>
    </location>
</feature>
<feature type="compositionally biased region" description="Basic residues" evidence="1">
    <location>
        <begin position="102"/>
        <end position="111"/>
    </location>
</feature>
<dbReference type="EMBL" id="AP014957">
    <property type="protein sequence ID" value="BAS72195.1"/>
    <property type="molecule type" value="Genomic_DNA"/>
</dbReference>
<keyword evidence="3" id="KW-1185">Reference proteome</keyword>
<evidence type="ECO:0000256" key="1">
    <source>
        <dbReference type="SAM" id="MobiDB-lite"/>
    </source>
</evidence>
<accession>A0A0P0V2L1</accession>
<dbReference type="PaxDb" id="39947-A0A0P0V2L1"/>
<dbReference type="InParanoid" id="A0A0P0V2L1"/>
<name>A0A0P0V2L1_ORYSJ</name>
<reference evidence="2 3" key="2">
    <citation type="journal article" date="2013" name="Plant Cell Physiol.">
        <title>Rice Annotation Project Database (RAP-DB): an integrative and interactive database for rice genomics.</title>
        <authorList>
            <person name="Sakai H."/>
            <person name="Lee S.S."/>
            <person name="Tanaka T."/>
            <person name="Numa H."/>
            <person name="Kim J."/>
            <person name="Kawahara Y."/>
            <person name="Wakimoto H."/>
            <person name="Yang C.C."/>
            <person name="Iwamoto M."/>
            <person name="Abe T."/>
            <person name="Yamada Y."/>
            <person name="Muto A."/>
            <person name="Inokuchi H."/>
            <person name="Ikemura T."/>
            <person name="Matsumoto T."/>
            <person name="Sasaki T."/>
            <person name="Itoh T."/>
        </authorList>
    </citation>
    <scope>NUCLEOTIDE SEQUENCE [LARGE SCALE GENOMIC DNA]</scope>
    <source>
        <strain evidence="3">cv. Nipponbare</strain>
    </source>
</reference>
<dbReference type="AlphaFoldDB" id="A0A0P0V2L1"/>
<protein>
    <submittedName>
        <fullName evidence="2">Os01g0374301 protein</fullName>
    </submittedName>
</protein>
<organism evidence="2 3">
    <name type="scientific">Oryza sativa subsp. japonica</name>
    <name type="common">Rice</name>
    <dbReference type="NCBI Taxonomy" id="39947"/>
    <lineage>
        <taxon>Eukaryota</taxon>
        <taxon>Viridiplantae</taxon>
        <taxon>Streptophyta</taxon>
        <taxon>Embryophyta</taxon>
        <taxon>Tracheophyta</taxon>
        <taxon>Spermatophyta</taxon>
        <taxon>Magnoliopsida</taxon>
        <taxon>Liliopsida</taxon>
        <taxon>Poales</taxon>
        <taxon>Poaceae</taxon>
        <taxon>BOP clade</taxon>
        <taxon>Oryzoideae</taxon>
        <taxon>Oryzeae</taxon>
        <taxon>Oryzinae</taxon>
        <taxon>Oryza</taxon>
        <taxon>Oryza sativa</taxon>
    </lineage>
</organism>
<evidence type="ECO:0000313" key="2">
    <source>
        <dbReference type="EMBL" id="BAS72195.1"/>
    </source>
</evidence>